<dbReference type="PROSITE" id="PS00584">
    <property type="entry name" value="PFKB_KINASES_2"/>
    <property type="match status" value="1"/>
</dbReference>
<keyword evidence="5 8" id="KW-0067">ATP-binding</keyword>
<protein>
    <recommendedName>
        <fullName evidence="7">Phosphofructokinase</fullName>
    </recommendedName>
</protein>
<dbReference type="GO" id="GO:0016052">
    <property type="term" value="P:carbohydrate catabolic process"/>
    <property type="evidence" value="ECO:0007669"/>
    <property type="project" value="UniProtKB-ARBA"/>
</dbReference>
<comment type="similarity">
    <text evidence="1 7 8">Belongs to the carbohydrate kinase PfkB family.</text>
</comment>
<keyword evidence="2 7" id="KW-0808">Transferase</keyword>
<keyword evidence="4 8" id="KW-0418">Kinase</keyword>
<dbReference type="InterPro" id="IPR022463">
    <property type="entry name" value="1-PFruKinase"/>
</dbReference>
<dbReference type="SUPFAM" id="SSF53613">
    <property type="entry name" value="Ribokinase-like"/>
    <property type="match status" value="1"/>
</dbReference>
<sequence length="317" mass="31228">MRPVVTVTLNAAVDLTVGVDGFRPGAVNRAVSVVSNAGGKGVNVAGCAADWGAAVTATGLIGRGNDGIFAGFFAAKGIADRFVRIAGDTRTNVKIADLCSGETTDLNMPGPAADAEALAEVAATALAAATPGAPVALAGSLPAGLAPDSWARLARTLGAAGARVVVDTSGPALAAVLAAAPGDLPYAVKPNRHELEEWAGRPIADRDGLVEAAAGLVRRGIGLVVVSLGADGALFVRAGAVIAARLPAVRAESTVGAGDAMVAGLVTAIAEDLDPEATARRAVAFAAAKLGRIGPHLPAPDVVRALADAAEITRLAG</sequence>
<dbReference type="Proteomes" id="UP000294547">
    <property type="component" value="Unassembled WGS sequence"/>
</dbReference>
<accession>A0A4R6R622</accession>
<evidence type="ECO:0000259" key="9">
    <source>
        <dbReference type="Pfam" id="PF00294"/>
    </source>
</evidence>
<dbReference type="NCBIfam" id="TIGR03828">
    <property type="entry name" value="pfkB"/>
    <property type="match status" value="1"/>
</dbReference>
<keyword evidence="3 8" id="KW-0547">Nucleotide-binding</keyword>
<dbReference type="GO" id="GO:0044281">
    <property type="term" value="P:small molecule metabolic process"/>
    <property type="evidence" value="ECO:0007669"/>
    <property type="project" value="UniProtKB-ARBA"/>
</dbReference>
<dbReference type="InterPro" id="IPR011611">
    <property type="entry name" value="PfkB_dom"/>
</dbReference>
<dbReference type="GO" id="GO:0005829">
    <property type="term" value="C:cytosol"/>
    <property type="evidence" value="ECO:0007669"/>
    <property type="project" value="TreeGrafter"/>
</dbReference>
<comment type="catalytic activity">
    <reaction evidence="6 8">
        <text>beta-D-fructose 1-phosphate + ATP = beta-D-fructose 1,6-bisphosphate + ADP + H(+)</text>
        <dbReference type="Rhea" id="RHEA:14213"/>
        <dbReference type="ChEBI" id="CHEBI:15378"/>
        <dbReference type="ChEBI" id="CHEBI:30616"/>
        <dbReference type="ChEBI" id="CHEBI:32966"/>
        <dbReference type="ChEBI" id="CHEBI:138881"/>
        <dbReference type="ChEBI" id="CHEBI:456216"/>
        <dbReference type="EC" id="2.7.1.56"/>
    </reaction>
</comment>
<dbReference type="Gene3D" id="3.40.1190.20">
    <property type="match status" value="1"/>
</dbReference>
<comment type="function">
    <text evidence="8">Catalyzes the ATP-dependent phosphorylation of fructose-l-phosphate to fructose-l,6-bisphosphate.</text>
</comment>
<evidence type="ECO:0000256" key="6">
    <source>
        <dbReference type="ARBA" id="ARBA00047745"/>
    </source>
</evidence>
<evidence type="ECO:0000313" key="10">
    <source>
        <dbReference type="EMBL" id="TDP81204.1"/>
    </source>
</evidence>
<proteinExistence type="inferred from homology"/>
<dbReference type="Pfam" id="PF00294">
    <property type="entry name" value="PfkB"/>
    <property type="match status" value="1"/>
</dbReference>
<evidence type="ECO:0000256" key="1">
    <source>
        <dbReference type="ARBA" id="ARBA00010688"/>
    </source>
</evidence>
<dbReference type="FunFam" id="3.40.1190.20:FF:000001">
    <property type="entry name" value="Phosphofructokinase"/>
    <property type="match status" value="1"/>
</dbReference>
<dbReference type="RefSeq" id="WP_126541981.1">
    <property type="nucleotide sequence ID" value="NZ_BSPM01000003.1"/>
</dbReference>
<evidence type="ECO:0000256" key="3">
    <source>
        <dbReference type="ARBA" id="ARBA00022741"/>
    </source>
</evidence>
<dbReference type="CDD" id="cd01164">
    <property type="entry name" value="FruK_PfkB_like"/>
    <property type="match status" value="1"/>
</dbReference>
<evidence type="ECO:0000256" key="5">
    <source>
        <dbReference type="ARBA" id="ARBA00022840"/>
    </source>
</evidence>
<evidence type="ECO:0000256" key="7">
    <source>
        <dbReference type="PIRNR" id="PIRNR000535"/>
    </source>
</evidence>
<organism evidence="10 11">
    <name type="scientific">Oharaeibacter diazotrophicus</name>
    <dbReference type="NCBI Taxonomy" id="1920512"/>
    <lineage>
        <taxon>Bacteria</taxon>
        <taxon>Pseudomonadati</taxon>
        <taxon>Pseudomonadota</taxon>
        <taxon>Alphaproteobacteria</taxon>
        <taxon>Hyphomicrobiales</taxon>
        <taxon>Pleomorphomonadaceae</taxon>
        <taxon>Oharaeibacter</taxon>
    </lineage>
</organism>
<reference evidence="10 11" key="1">
    <citation type="submission" date="2019-03" db="EMBL/GenBank/DDBJ databases">
        <title>Genomic Encyclopedia of Type Strains, Phase IV (KMG-IV): sequencing the most valuable type-strain genomes for metagenomic binning, comparative biology and taxonomic classification.</title>
        <authorList>
            <person name="Goeker M."/>
        </authorList>
    </citation>
    <scope>NUCLEOTIDE SEQUENCE [LARGE SCALE GENOMIC DNA]</scope>
    <source>
        <strain evidence="10 11">DSM 102969</strain>
    </source>
</reference>
<dbReference type="EMBL" id="SNXY01000013">
    <property type="protein sequence ID" value="TDP81204.1"/>
    <property type="molecule type" value="Genomic_DNA"/>
</dbReference>
<evidence type="ECO:0000256" key="4">
    <source>
        <dbReference type="ARBA" id="ARBA00022777"/>
    </source>
</evidence>
<dbReference type="GO" id="GO:0008662">
    <property type="term" value="F:1-phosphofructokinase activity"/>
    <property type="evidence" value="ECO:0007669"/>
    <property type="project" value="UniProtKB-UniRule"/>
</dbReference>
<keyword evidence="11" id="KW-1185">Reference proteome</keyword>
<gene>
    <name evidence="10" type="ORF">EDD54_4537</name>
</gene>
<evidence type="ECO:0000313" key="11">
    <source>
        <dbReference type="Proteomes" id="UP000294547"/>
    </source>
</evidence>
<dbReference type="GO" id="GO:0005524">
    <property type="term" value="F:ATP binding"/>
    <property type="evidence" value="ECO:0007669"/>
    <property type="project" value="UniProtKB-UniRule"/>
</dbReference>
<dbReference type="InterPro" id="IPR029056">
    <property type="entry name" value="Ribokinase-like"/>
</dbReference>
<name>A0A4R6R622_9HYPH</name>
<evidence type="ECO:0000256" key="2">
    <source>
        <dbReference type="ARBA" id="ARBA00022679"/>
    </source>
</evidence>
<dbReference type="PANTHER" id="PTHR46566">
    <property type="entry name" value="1-PHOSPHOFRUCTOKINASE-RELATED"/>
    <property type="match status" value="1"/>
</dbReference>
<feature type="domain" description="Carbohydrate kinase PfkB" evidence="9">
    <location>
        <begin position="13"/>
        <end position="300"/>
    </location>
</feature>
<dbReference type="NCBIfam" id="TIGR03168">
    <property type="entry name" value="1-PFK"/>
    <property type="match status" value="1"/>
</dbReference>
<dbReference type="OrthoDB" id="9801219at2"/>
<dbReference type="AlphaFoldDB" id="A0A4R6R622"/>
<dbReference type="InterPro" id="IPR017583">
    <property type="entry name" value="Tagatose/fructose_Pkinase"/>
</dbReference>
<dbReference type="PANTHER" id="PTHR46566:SF5">
    <property type="entry name" value="1-PHOSPHOFRUCTOKINASE"/>
    <property type="match status" value="1"/>
</dbReference>
<evidence type="ECO:0000256" key="8">
    <source>
        <dbReference type="RuleBase" id="RU369061"/>
    </source>
</evidence>
<dbReference type="PIRSF" id="PIRSF000535">
    <property type="entry name" value="1PFK/6PFK/LacC"/>
    <property type="match status" value="1"/>
</dbReference>
<dbReference type="InterPro" id="IPR002173">
    <property type="entry name" value="Carboh/pur_kinase_PfkB_CS"/>
</dbReference>
<comment type="caution">
    <text evidence="10">The sequence shown here is derived from an EMBL/GenBank/DDBJ whole genome shotgun (WGS) entry which is preliminary data.</text>
</comment>